<gene>
    <name evidence="2" type="ORF">BJ322DRAFT_394638</name>
</gene>
<feature type="region of interest" description="Disordered" evidence="1">
    <location>
        <begin position="100"/>
        <end position="128"/>
    </location>
</feature>
<dbReference type="Proteomes" id="UP000736335">
    <property type="component" value="Unassembled WGS sequence"/>
</dbReference>
<evidence type="ECO:0000256" key="1">
    <source>
        <dbReference type="SAM" id="MobiDB-lite"/>
    </source>
</evidence>
<dbReference type="Gene3D" id="6.20.320.10">
    <property type="match status" value="1"/>
</dbReference>
<feature type="region of interest" description="Disordered" evidence="1">
    <location>
        <begin position="255"/>
        <end position="308"/>
    </location>
</feature>
<feature type="compositionally biased region" description="Pro residues" evidence="1">
    <location>
        <begin position="106"/>
        <end position="123"/>
    </location>
</feature>
<organism evidence="2 3">
    <name type="scientific">Thelephora terrestris</name>
    <dbReference type="NCBI Taxonomy" id="56493"/>
    <lineage>
        <taxon>Eukaryota</taxon>
        <taxon>Fungi</taxon>
        <taxon>Dikarya</taxon>
        <taxon>Basidiomycota</taxon>
        <taxon>Agaricomycotina</taxon>
        <taxon>Agaricomycetes</taxon>
        <taxon>Thelephorales</taxon>
        <taxon>Thelephoraceae</taxon>
        <taxon>Thelephora</taxon>
    </lineage>
</organism>
<feature type="compositionally biased region" description="Polar residues" evidence="1">
    <location>
        <begin position="299"/>
        <end position="308"/>
    </location>
</feature>
<comment type="caution">
    <text evidence="2">The sequence shown here is derived from an EMBL/GenBank/DDBJ whole genome shotgun (WGS) entry which is preliminary data.</text>
</comment>
<reference evidence="2" key="1">
    <citation type="journal article" date="2020" name="Nat. Commun.">
        <title>Large-scale genome sequencing of mycorrhizal fungi provides insights into the early evolution of symbiotic traits.</title>
        <authorList>
            <person name="Miyauchi S."/>
            <person name="Kiss E."/>
            <person name="Kuo A."/>
            <person name="Drula E."/>
            <person name="Kohler A."/>
            <person name="Sanchez-Garcia M."/>
            <person name="Morin E."/>
            <person name="Andreopoulos B."/>
            <person name="Barry K.W."/>
            <person name="Bonito G."/>
            <person name="Buee M."/>
            <person name="Carver A."/>
            <person name="Chen C."/>
            <person name="Cichocki N."/>
            <person name="Clum A."/>
            <person name="Culley D."/>
            <person name="Crous P.W."/>
            <person name="Fauchery L."/>
            <person name="Girlanda M."/>
            <person name="Hayes R.D."/>
            <person name="Keri Z."/>
            <person name="LaButti K."/>
            <person name="Lipzen A."/>
            <person name="Lombard V."/>
            <person name="Magnuson J."/>
            <person name="Maillard F."/>
            <person name="Murat C."/>
            <person name="Nolan M."/>
            <person name="Ohm R.A."/>
            <person name="Pangilinan J."/>
            <person name="Pereira M.F."/>
            <person name="Perotto S."/>
            <person name="Peter M."/>
            <person name="Pfister S."/>
            <person name="Riley R."/>
            <person name="Sitrit Y."/>
            <person name="Stielow J.B."/>
            <person name="Szollosi G."/>
            <person name="Zifcakova L."/>
            <person name="Stursova M."/>
            <person name="Spatafora J.W."/>
            <person name="Tedersoo L."/>
            <person name="Vaario L.M."/>
            <person name="Yamada A."/>
            <person name="Yan M."/>
            <person name="Wang P."/>
            <person name="Xu J."/>
            <person name="Bruns T."/>
            <person name="Baldrian P."/>
            <person name="Vilgalys R."/>
            <person name="Dunand C."/>
            <person name="Henrissat B."/>
            <person name="Grigoriev I.V."/>
            <person name="Hibbett D."/>
            <person name="Nagy L.G."/>
            <person name="Martin F.M."/>
        </authorList>
    </citation>
    <scope>NUCLEOTIDE SEQUENCE</scope>
    <source>
        <strain evidence="2">UH-Tt-Lm1</strain>
    </source>
</reference>
<keyword evidence="3" id="KW-1185">Reference proteome</keyword>
<accession>A0A9P6HNN8</accession>
<sequence>MNPNDLLENEFKPMPQVILPICPTCKSRPVAPRPATGQYFNHCSKTCATRPKKPWPKQKEERGQSLCKQCKRRPKFRKGNRVYPYCGLTCAKHAAFSVPNQANPQTSPPTPRTARPTPQPPSSEPTCRTPRCTLPVFVHPNATLSNYCSMAHKQLGKHGCISCRATPSNGISVLCQDKAIIRAPMTDEVPEDHGTYKSVTWRRKTACLKVDAKVIFTEKNSRDHQQYLSGNPNIVDVASGWKDLLSHGVVVGNAKKPTQADTSPTEPPPGYDSVLTEVASGEPLNYDEPVVHGHDTVGPSCSVNYKSP</sequence>
<reference evidence="2" key="2">
    <citation type="submission" date="2020-11" db="EMBL/GenBank/DDBJ databases">
        <authorList>
            <consortium name="DOE Joint Genome Institute"/>
            <person name="Kuo A."/>
            <person name="Miyauchi S."/>
            <person name="Kiss E."/>
            <person name="Drula E."/>
            <person name="Kohler A."/>
            <person name="Sanchez-Garcia M."/>
            <person name="Andreopoulos B."/>
            <person name="Barry K.W."/>
            <person name="Bonito G."/>
            <person name="Buee M."/>
            <person name="Carver A."/>
            <person name="Chen C."/>
            <person name="Cichocki N."/>
            <person name="Clum A."/>
            <person name="Culley D."/>
            <person name="Crous P.W."/>
            <person name="Fauchery L."/>
            <person name="Girlanda M."/>
            <person name="Hayes R."/>
            <person name="Keri Z."/>
            <person name="Labutti K."/>
            <person name="Lipzen A."/>
            <person name="Lombard V."/>
            <person name="Magnuson J."/>
            <person name="Maillard F."/>
            <person name="Morin E."/>
            <person name="Murat C."/>
            <person name="Nolan M."/>
            <person name="Ohm R."/>
            <person name="Pangilinan J."/>
            <person name="Pereira M."/>
            <person name="Perotto S."/>
            <person name="Peter M."/>
            <person name="Riley R."/>
            <person name="Sitrit Y."/>
            <person name="Stielow B."/>
            <person name="Szollosi G."/>
            <person name="Zifcakova L."/>
            <person name="Stursova M."/>
            <person name="Spatafora J.W."/>
            <person name="Tedersoo L."/>
            <person name="Vaario L.-M."/>
            <person name="Yamada A."/>
            <person name="Yan M."/>
            <person name="Wang P."/>
            <person name="Xu J."/>
            <person name="Bruns T."/>
            <person name="Baldrian P."/>
            <person name="Vilgalys R."/>
            <person name="Henrissat B."/>
            <person name="Grigoriev I.V."/>
            <person name="Hibbett D."/>
            <person name="Nagy L.G."/>
            <person name="Martin F.M."/>
        </authorList>
    </citation>
    <scope>NUCLEOTIDE SEQUENCE</scope>
    <source>
        <strain evidence="2">UH-Tt-Lm1</strain>
    </source>
</reference>
<evidence type="ECO:0000313" key="3">
    <source>
        <dbReference type="Proteomes" id="UP000736335"/>
    </source>
</evidence>
<protein>
    <submittedName>
        <fullName evidence="2">Uncharacterized protein</fullName>
    </submittedName>
</protein>
<dbReference type="AlphaFoldDB" id="A0A9P6HNN8"/>
<name>A0A9P6HNN8_9AGAM</name>
<dbReference type="OrthoDB" id="9514740at2759"/>
<proteinExistence type="predicted"/>
<dbReference type="EMBL" id="WIUZ02000002">
    <property type="protein sequence ID" value="KAF9790501.1"/>
    <property type="molecule type" value="Genomic_DNA"/>
</dbReference>
<evidence type="ECO:0000313" key="2">
    <source>
        <dbReference type="EMBL" id="KAF9790501.1"/>
    </source>
</evidence>